<sequence>MKTDSEIQHDLFAANSDKPRWCCHQHAYTWAAQFQTAFPAKAYLAFQALADLSGYDSPEAMDLALPAHCSGEDTPAIELLERFTQDRLALVNQFDIHPIAANHFLDLCPIGSPAPALERATKIGVGFDETQCYLNGAAPNQDDVLRLIKGQLIDAKGRCLKTAGDTDRLGSYLPPAAYADIFQFHGWDFRVDTTSPADQWFDTRGGMGLIAGELQDHDLGAITCYLMPFTVSPAYVSDELFIHCNTTLHHEGHKLSLMLNNKPSKFMVGERQYTFIGFFSEPGSPPSPCFLPSRPTSLAELRVEGVLFNGNPIPQLEDVGGDRYLRLAELIDASDCPEPSDNRSRKRDPFFMLPNGWQIAR</sequence>
<gene>
    <name evidence="1" type="ORF">LCGC14_0171550</name>
</gene>
<organism evidence="1">
    <name type="scientific">marine sediment metagenome</name>
    <dbReference type="NCBI Taxonomy" id="412755"/>
    <lineage>
        <taxon>unclassified sequences</taxon>
        <taxon>metagenomes</taxon>
        <taxon>ecological metagenomes</taxon>
    </lineage>
</organism>
<dbReference type="EMBL" id="LAZR01000066">
    <property type="protein sequence ID" value="KKN96225.1"/>
    <property type="molecule type" value="Genomic_DNA"/>
</dbReference>
<accession>A0A0F9UT02</accession>
<reference evidence="1" key="1">
    <citation type="journal article" date="2015" name="Nature">
        <title>Complex archaea that bridge the gap between prokaryotes and eukaryotes.</title>
        <authorList>
            <person name="Spang A."/>
            <person name="Saw J.H."/>
            <person name="Jorgensen S.L."/>
            <person name="Zaremba-Niedzwiedzka K."/>
            <person name="Martijn J."/>
            <person name="Lind A.E."/>
            <person name="van Eijk R."/>
            <person name="Schleper C."/>
            <person name="Guy L."/>
            <person name="Ettema T.J."/>
        </authorList>
    </citation>
    <scope>NUCLEOTIDE SEQUENCE</scope>
</reference>
<proteinExistence type="predicted"/>
<evidence type="ECO:0000313" key="1">
    <source>
        <dbReference type="EMBL" id="KKN96225.1"/>
    </source>
</evidence>
<dbReference type="AlphaFoldDB" id="A0A0F9UT02"/>
<name>A0A0F9UT02_9ZZZZ</name>
<protein>
    <submittedName>
        <fullName evidence="1">Uncharacterized protein</fullName>
    </submittedName>
</protein>
<comment type="caution">
    <text evidence="1">The sequence shown here is derived from an EMBL/GenBank/DDBJ whole genome shotgun (WGS) entry which is preliminary data.</text>
</comment>